<protein>
    <submittedName>
        <fullName evidence="1">Uncharacterized protein</fullName>
    </submittedName>
</protein>
<dbReference type="Gramene" id="MELO3C028561.2.1">
    <property type="protein sequence ID" value="MELO3C028561.2.1"/>
    <property type="gene ID" value="MELO3C028561.2"/>
</dbReference>
<organism evidence="1">
    <name type="scientific">Cucumis melo</name>
    <name type="common">Muskmelon</name>
    <dbReference type="NCBI Taxonomy" id="3656"/>
    <lineage>
        <taxon>Eukaryota</taxon>
        <taxon>Viridiplantae</taxon>
        <taxon>Streptophyta</taxon>
        <taxon>Embryophyta</taxon>
        <taxon>Tracheophyta</taxon>
        <taxon>Spermatophyta</taxon>
        <taxon>Magnoliopsida</taxon>
        <taxon>eudicotyledons</taxon>
        <taxon>Gunneridae</taxon>
        <taxon>Pentapetalae</taxon>
        <taxon>rosids</taxon>
        <taxon>fabids</taxon>
        <taxon>Cucurbitales</taxon>
        <taxon>Cucurbitaceae</taxon>
        <taxon>Benincaseae</taxon>
        <taxon>Cucumis</taxon>
    </lineage>
</organism>
<accession>A0A9I9E4D0</accession>
<dbReference type="EnsemblPlants" id="MELO3C028561.2.1">
    <property type="protein sequence ID" value="MELO3C028561.2.1"/>
    <property type="gene ID" value="MELO3C028561.2"/>
</dbReference>
<evidence type="ECO:0000313" key="1">
    <source>
        <dbReference type="EnsemblPlants" id="MELO3C028561.2.1"/>
    </source>
</evidence>
<dbReference type="AlphaFoldDB" id="A0A9I9E4D0"/>
<reference evidence="1" key="1">
    <citation type="submission" date="2023-03" db="UniProtKB">
        <authorList>
            <consortium name="EnsemblPlants"/>
        </authorList>
    </citation>
    <scope>IDENTIFICATION</scope>
</reference>
<proteinExistence type="predicted"/>
<sequence>IIYCDDVDNVDEGDSTYVTTTASEDIQYIEMTNEWS</sequence>
<name>A0A9I9E4D0_CUCME</name>